<feature type="domain" description="Aminoglycoside phosphotransferase" evidence="1">
    <location>
        <begin position="85"/>
        <end position="150"/>
    </location>
</feature>
<dbReference type="InterPro" id="IPR011009">
    <property type="entry name" value="Kinase-like_dom_sf"/>
</dbReference>
<evidence type="ECO:0000313" key="3">
    <source>
        <dbReference type="Proteomes" id="UP001165405"/>
    </source>
</evidence>
<evidence type="ECO:0000259" key="1">
    <source>
        <dbReference type="Pfam" id="PF01636"/>
    </source>
</evidence>
<proteinExistence type="predicted"/>
<reference evidence="2" key="1">
    <citation type="submission" date="2022-01" db="EMBL/GenBank/DDBJ databases">
        <title>Antribacter sp. nov., isolated from Guizhou of China.</title>
        <authorList>
            <person name="Chengliang C."/>
            <person name="Ya Z."/>
        </authorList>
    </citation>
    <scope>NUCLEOTIDE SEQUENCE</scope>
    <source>
        <strain evidence="2">KLBMP 9083</strain>
    </source>
</reference>
<name>A0AA41UAB8_9MICO</name>
<dbReference type="InterPro" id="IPR002575">
    <property type="entry name" value="Aminoglycoside_PTrfase"/>
</dbReference>
<keyword evidence="3" id="KW-1185">Reference proteome</keyword>
<dbReference type="Gene3D" id="3.90.1200.10">
    <property type="match status" value="1"/>
</dbReference>
<gene>
    <name evidence="2" type="ORF">L1785_15980</name>
</gene>
<dbReference type="AlphaFoldDB" id="A0AA41UAB8"/>
<comment type="caution">
    <text evidence="2">The sequence shown here is derived from an EMBL/GenBank/DDBJ whole genome shotgun (WGS) entry which is preliminary data.</text>
</comment>
<dbReference type="EMBL" id="JAKGSG010000043">
    <property type="protein sequence ID" value="MCF4122477.1"/>
    <property type="molecule type" value="Genomic_DNA"/>
</dbReference>
<dbReference type="Proteomes" id="UP001165405">
    <property type="component" value="Unassembled WGS sequence"/>
</dbReference>
<evidence type="ECO:0000313" key="2">
    <source>
        <dbReference type="EMBL" id="MCF4122477.1"/>
    </source>
</evidence>
<dbReference type="RefSeq" id="WP_236090276.1">
    <property type="nucleotide sequence ID" value="NZ_JAKGSG010000043.1"/>
</dbReference>
<dbReference type="Pfam" id="PF01636">
    <property type="entry name" value="APH"/>
    <property type="match status" value="1"/>
</dbReference>
<accession>A0AA41UAB8</accession>
<dbReference type="SUPFAM" id="SSF56112">
    <property type="entry name" value="Protein kinase-like (PK-like)"/>
    <property type="match status" value="1"/>
</dbReference>
<organism evidence="2 3">
    <name type="scientific">Antribacter soli</name>
    <dbReference type="NCBI Taxonomy" id="2910976"/>
    <lineage>
        <taxon>Bacteria</taxon>
        <taxon>Bacillati</taxon>
        <taxon>Actinomycetota</taxon>
        <taxon>Actinomycetes</taxon>
        <taxon>Micrococcales</taxon>
        <taxon>Promicromonosporaceae</taxon>
        <taxon>Antribacter</taxon>
    </lineage>
</organism>
<sequence>MELLASGRDADVHLLGGGRVLRRYRDGRPAAREAEVMRALVAAGYSAPRVWGVDGPDLVLSRIHGPTLAEAMATGSVSVAGAAGLLARLHDDLHDLPWPGGAPLLHLDLHPLNVMMPSEGPVVIDWSNARPGPAALDVATTALIVAQVVVTPGMLPDQPELEAALRHDLGAFLPAFATAVTTPWKDHLEEAAARRALDPNLTARELALLGDAAALARAAASRPRG</sequence>
<protein>
    <submittedName>
        <fullName evidence="2">Phosphotransferase</fullName>
    </submittedName>
</protein>